<dbReference type="SMART" id="SM00530">
    <property type="entry name" value="HTH_XRE"/>
    <property type="match status" value="1"/>
</dbReference>
<comment type="caution">
    <text evidence="2">The sequence shown here is derived from an EMBL/GenBank/DDBJ whole genome shotgun (WGS) entry which is preliminary data.</text>
</comment>
<feature type="domain" description="HTH cro/C1-type" evidence="1">
    <location>
        <begin position="5"/>
        <end position="60"/>
    </location>
</feature>
<dbReference type="Gene3D" id="1.10.260.40">
    <property type="entry name" value="lambda repressor-like DNA-binding domains"/>
    <property type="match status" value="1"/>
</dbReference>
<dbReference type="SUPFAM" id="SSF47413">
    <property type="entry name" value="lambda repressor-like DNA-binding domains"/>
    <property type="match status" value="1"/>
</dbReference>
<gene>
    <name evidence="2" type="ORF">DWY99_04780</name>
</gene>
<evidence type="ECO:0000259" key="1">
    <source>
        <dbReference type="PROSITE" id="PS50943"/>
    </source>
</evidence>
<dbReference type="Proteomes" id="UP000284751">
    <property type="component" value="Unassembled WGS sequence"/>
</dbReference>
<dbReference type="AlphaFoldDB" id="A0A412AYG6"/>
<dbReference type="GO" id="GO:0003677">
    <property type="term" value="F:DNA binding"/>
    <property type="evidence" value="ECO:0007669"/>
    <property type="project" value="InterPro"/>
</dbReference>
<sequence length="111" mass="12980">MMERLKRRRKELGYSYQDLANLTQMSKSTLQRYETGGIKNIPLSKLDVLSQALETSREWLMGWDEKKETSSASRQNDGFFRLKKGLEPYQLSEEDADFLIAVFEAHKQKNT</sequence>
<name>A0A412AYG6_9FIRM</name>
<organism evidence="2 3">
    <name type="scientific">[Clostridium] leptum</name>
    <dbReference type="NCBI Taxonomy" id="1535"/>
    <lineage>
        <taxon>Bacteria</taxon>
        <taxon>Bacillati</taxon>
        <taxon>Bacillota</taxon>
        <taxon>Clostridia</taxon>
        <taxon>Eubacteriales</taxon>
        <taxon>Oscillospiraceae</taxon>
        <taxon>Oscillospiraceae incertae sedis</taxon>
    </lineage>
</organism>
<dbReference type="EMBL" id="QRTC01000012">
    <property type="protein sequence ID" value="RGQ42422.1"/>
    <property type="molecule type" value="Genomic_DNA"/>
</dbReference>
<dbReference type="Pfam" id="PF01381">
    <property type="entry name" value="HTH_3"/>
    <property type="match status" value="1"/>
</dbReference>
<proteinExistence type="predicted"/>
<reference evidence="2 3" key="1">
    <citation type="submission" date="2018-08" db="EMBL/GenBank/DDBJ databases">
        <title>A genome reference for cultivated species of the human gut microbiota.</title>
        <authorList>
            <person name="Zou Y."/>
            <person name="Xue W."/>
            <person name="Luo G."/>
        </authorList>
    </citation>
    <scope>NUCLEOTIDE SEQUENCE [LARGE SCALE GENOMIC DNA]</scope>
    <source>
        <strain evidence="2 3">AF28-26</strain>
    </source>
</reference>
<evidence type="ECO:0000313" key="3">
    <source>
        <dbReference type="Proteomes" id="UP000284751"/>
    </source>
</evidence>
<accession>A0A412AYG6</accession>
<dbReference type="CDD" id="cd00093">
    <property type="entry name" value="HTH_XRE"/>
    <property type="match status" value="1"/>
</dbReference>
<dbReference type="InterPro" id="IPR001387">
    <property type="entry name" value="Cro/C1-type_HTH"/>
</dbReference>
<dbReference type="InterPro" id="IPR010982">
    <property type="entry name" value="Lambda_DNA-bd_dom_sf"/>
</dbReference>
<evidence type="ECO:0000313" key="2">
    <source>
        <dbReference type="EMBL" id="RGQ42422.1"/>
    </source>
</evidence>
<protein>
    <submittedName>
        <fullName evidence="2">XRE family transcriptional regulator</fullName>
    </submittedName>
</protein>
<dbReference type="PROSITE" id="PS50943">
    <property type="entry name" value="HTH_CROC1"/>
    <property type="match status" value="1"/>
</dbReference>